<dbReference type="Gene3D" id="1.20.5.340">
    <property type="match status" value="1"/>
</dbReference>
<protein>
    <submittedName>
        <fullName evidence="3">Tropomyosin</fullName>
    </submittedName>
</protein>
<dbReference type="Proteomes" id="UP000762676">
    <property type="component" value="Unassembled WGS sequence"/>
</dbReference>
<feature type="compositionally biased region" description="Basic and acidic residues" evidence="2">
    <location>
        <begin position="12"/>
        <end position="22"/>
    </location>
</feature>
<keyword evidence="4" id="KW-1185">Reference proteome</keyword>
<evidence type="ECO:0000313" key="4">
    <source>
        <dbReference type="Proteomes" id="UP000762676"/>
    </source>
</evidence>
<sequence length="136" mass="15490">MEPIKKKMLSMRSERDAAIDKNEQLETKLKEVEEAKSKVEEEVSNLQKKLSKVENDFDTANEALQEATTKLEASEKQVAEQHPGAGGTNELDDVIMPYLECNARNPRRKPCTRGLRLCQELDCAPLQRSKFICRLL</sequence>
<reference evidence="3 4" key="1">
    <citation type="journal article" date="2021" name="Elife">
        <title>Chloroplast acquisition without the gene transfer in kleptoplastic sea slugs, Plakobranchus ocellatus.</title>
        <authorList>
            <person name="Maeda T."/>
            <person name="Takahashi S."/>
            <person name="Yoshida T."/>
            <person name="Shimamura S."/>
            <person name="Takaki Y."/>
            <person name="Nagai Y."/>
            <person name="Toyoda A."/>
            <person name="Suzuki Y."/>
            <person name="Arimoto A."/>
            <person name="Ishii H."/>
            <person name="Satoh N."/>
            <person name="Nishiyama T."/>
            <person name="Hasebe M."/>
            <person name="Maruyama T."/>
            <person name="Minagawa J."/>
            <person name="Obokata J."/>
            <person name="Shigenobu S."/>
        </authorList>
    </citation>
    <scope>NUCLEOTIDE SEQUENCE [LARGE SCALE GENOMIC DNA]</scope>
</reference>
<evidence type="ECO:0000256" key="2">
    <source>
        <dbReference type="SAM" id="MobiDB-lite"/>
    </source>
</evidence>
<gene>
    <name evidence="3" type="ORF">ElyMa_000361100</name>
</gene>
<keyword evidence="1" id="KW-0175">Coiled coil</keyword>
<dbReference type="AlphaFoldDB" id="A0AAV4FEE8"/>
<feature type="region of interest" description="Disordered" evidence="2">
    <location>
        <begin position="72"/>
        <end position="91"/>
    </location>
</feature>
<dbReference type="FunFam" id="1.20.5.340:FF:000001">
    <property type="entry name" value="Tropomyosin alpha-1 chain isoform 2"/>
    <property type="match status" value="1"/>
</dbReference>
<evidence type="ECO:0000256" key="1">
    <source>
        <dbReference type="ARBA" id="ARBA00023054"/>
    </source>
</evidence>
<feature type="region of interest" description="Disordered" evidence="2">
    <location>
        <begin position="1"/>
        <end position="22"/>
    </location>
</feature>
<dbReference type="EMBL" id="BMAT01000721">
    <property type="protein sequence ID" value="GFR71782.1"/>
    <property type="molecule type" value="Genomic_DNA"/>
</dbReference>
<proteinExistence type="predicted"/>
<dbReference type="InterPro" id="IPR000533">
    <property type="entry name" value="Tropomyosin"/>
</dbReference>
<organism evidence="3 4">
    <name type="scientific">Elysia marginata</name>
    <dbReference type="NCBI Taxonomy" id="1093978"/>
    <lineage>
        <taxon>Eukaryota</taxon>
        <taxon>Metazoa</taxon>
        <taxon>Spiralia</taxon>
        <taxon>Lophotrochozoa</taxon>
        <taxon>Mollusca</taxon>
        <taxon>Gastropoda</taxon>
        <taxon>Heterobranchia</taxon>
        <taxon>Euthyneura</taxon>
        <taxon>Panpulmonata</taxon>
        <taxon>Sacoglossa</taxon>
        <taxon>Placobranchoidea</taxon>
        <taxon>Plakobranchidae</taxon>
        <taxon>Elysia</taxon>
    </lineage>
</organism>
<accession>A0AAV4FEE8</accession>
<evidence type="ECO:0000313" key="3">
    <source>
        <dbReference type="EMBL" id="GFR71782.1"/>
    </source>
</evidence>
<dbReference type="SUPFAM" id="SSF57997">
    <property type="entry name" value="Tropomyosin"/>
    <property type="match status" value="1"/>
</dbReference>
<name>A0AAV4FEE8_9GAST</name>
<dbReference type="Pfam" id="PF00261">
    <property type="entry name" value="Tropomyosin"/>
    <property type="match status" value="1"/>
</dbReference>
<comment type="caution">
    <text evidence="3">The sequence shown here is derived from an EMBL/GenBank/DDBJ whole genome shotgun (WGS) entry which is preliminary data.</text>
</comment>